<feature type="region of interest" description="Disordered" evidence="2">
    <location>
        <begin position="760"/>
        <end position="787"/>
    </location>
</feature>
<protein>
    <recommendedName>
        <fullName evidence="3">C2 NT-type domain-containing protein</fullName>
    </recommendedName>
</protein>
<gene>
    <name evidence="4" type="ORF">GOP47_0023460</name>
</gene>
<dbReference type="InterPro" id="IPR019448">
    <property type="entry name" value="NT-C2"/>
</dbReference>
<dbReference type="Proteomes" id="UP000886520">
    <property type="component" value="Chromosome 23"/>
</dbReference>
<evidence type="ECO:0000256" key="2">
    <source>
        <dbReference type="SAM" id="MobiDB-lite"/>
    </source>
</evidence>
<feature type="domain" description="C2 NT-type" evidence="3">
    <location>
        <begin position="1"/>
        <end position="117"/>
    </location>
</feature>
<feature type="region of interest" description="Disordered" evidence="2">
    <location>
        <begin position="849"/>
        <end position="871"/>
    </location>
</feature>
<comment type="caution">
    <text evidence="4">The sequence shown here is derived from an EMBL/GenBank/DDBJ whole genome shotgun (WGS) entry which is preliminary data.</text>
</comment>
<feature type="region of interest" description="Disordered" evidence="2">
    <location>
        <begin position="119"/>
        <end position="189"/>
    </location>
</feature>
<evidence type="ECO:0000313" key="5">
    <source>
        <dbReference type="Proteomes" id="UP000886520"/>
    </source>
</evidence>
<feature type="coiled-coil region" evidence="1">
    <location>
        <begin position="661"/>
        <end position="730"/>
    </location>
</feature>
<reference evidence="4" key="1">
    <citation type="submission" date="2021-01" db="EMBL/GenBank/DDBJ databases">
        <title>Adiantum capillus-veneris genome.</title>
        <authorList>
            <person name="Fang Y."/>
            <person name="Liao Q."/>
        </authorList>
    </citation>
    <scope>NUCLEOTIDE SEQUENCE</scope>
    <source>
        <strain evidence="4">H3</strain>
        <tissue evidence="4">Leaf</tissue>
    </source>
</reference>
<proteinExistence type="predicted"/>
<dbReference type="AlphaFoldDB" id="A0A9D4Z4J4"/>
<evidence type="ECO:0000256" key="1">
    <source>
        <dbReference type="SAM" id="Coils"/>
    </source>
</evidence>
<dbReference type="Pfam" id="PF10358">
    <property type="entry name" value="NT-C2"/>
    <property type="match status" value="1"/>
</dbReference>
<feature type="compositionally biased region" description="Basic and acidic residues" evidence="2">
    <location>
        <begin position="768"/>
        <end position="782"/>
    </location>
</feature>
<feature type="compositionally biased region" description="Basic and acidic residues" evidence="2">
    <location>
        <begin position="259"/>
        <end position="271"/>
    </location>
</feature>
<evidence type="ECO:0000313" key="4">
    <source>
        <dbReference type="EMBL" id="KAI5060955.1"/>
    </source>
</evidence>
<accession>A0A9D4Z4J4</accession>
<feature type="coiled-coil region" evidence="1">
    <location>
        <begin position="293"/>
        <end position="320"/>
    </location>
</feature>
<evidence type="ECO:0000259" key="3">
    <source>
        <dbReference type="PROSITE" id="PS51840"/>
    </source>
</evidence>
<dbReference type="PROSITE" id="PS51840">
    <property type="entry name" value="C2_NT"/>
    <property type="match status" value="1"/>
</dbReference>
<organism evidence="4 5">
    <name type="scientific">Adiantum capillus-veneris</name>
    <name type="common">Maidenhair fern</name>
    <dbReference type="NCBI Taxonomy" id="13818"/>
    <lineage>
        <taxon>Eukaryota</taxon>
        <taxon>Viridiplantae</taxon>
        <taxon>Streptophyta</taxon>
        <taxon>Embryophyta</taxon>
        <taxon>Tracheophyta</taxon>
        <taxon>Polypodiopsida</taxon>
        <taxon>Polypodiidae</taxon>
        <taxon>Polypodiales</taxon>
        <taxon>Pteridineae</taxon>
        <taxon>Pteridaceae</taxon>
        <taxon>Vittarioideae</taxon>
        <taxon>Adiantum</taxon>
    </lineage>
</organism>
<sequence length="1106" mass="125707">MQVPQQRWDKLLVSIVSLETGKTTSKTGKSPVKNGTCRWGEALFESILIAQELNKKDVPKESYKLVVSTGLSRFGILGDATINFVDYLQSTTPVSLLLPLQNCNFGSILHVKIQRMVPKSPSRDTDDQKESLQQSSLAVSAEGEQCTEVNSRTSVDDASLGEENSPQADISESVEFPSTPLMEEPQLQGRDDDEFMSLTSSASSSGRLEVLSGVYDGEFMSPERLYKPLGPSSSSYISPPHQNSSNVEGTSPIASSAKLGHEEKTRWETSQRRTRLQRTVSVAMPSSWDHDANQLAVAEIEALRQQLANEAKRSEEVHKKLSMLIEERDIIKEEMESLKLVEASPPPTNRDGVSKWQQEMDGEANRQTVKELQDELDYVKGINLNLSVQLEKTQESNSELLLEIQDLEKELDKQRSERTHESTRMEDSDSDSNKLVESLRKELAVLERDSQELTEENLDLLSQLKQANDKLNSKDDTIDRLVGEKVHFNDSNAVIVREGDTVDGDLREKLRENEEARLAIEAESQSFLDRAMKAENDHLNTLEIIKNLKTACQMLEQEKGETIHTLRKQLEETNEQLSAISRLYDEEMQVTDSMKVEKARLEVEIAAILKAKEEERNGLCQLQAINVEFEEKLFQEQLNASKLMHQYEAVEANSLRYQTELDASQAQVKNMQQIITELETSQRDLKNELYGLLEKDKFNRSQIKDLELRVAMLEDETNSLRSSRALLEAELQDIKLPKDVMNWSKQSKIGVEENLSHFQDTSVKGSRRPLEEKNTEANEHLQKQSSDLSWKLSEKEVELQDLKTRVFFLEEELQRKVNALASAERRLKEQRDSVTHDGGNQVSYLTRSLSRANSRVGANKPTIPPSREAKELSDLRSKVKLLEAEVKTKAAELEASKEHLKEQYTQLSSRIEHLELVNEELVKEHSNSKLEQALKELSSVQNQNAMLCQRENEFLCKLASQQALQCEMETLKEEKKELESALSRFNAAAKGENILKRISTLETELAEVLESNLMYKTQLQSVFAKQQNVHAAALENLGSVDKVVKDLAELKRKNMILEDELCDMKERYFNMSLQFAEVEAEREELVMTIRNLRGTKKFAPLRSAIF</sequence>
<dbReference type="OrthoDB" id="1913584at2759"/>
<dbReference type="PANTHER" id="PTHR47270">
    <property type="entry name" value="PROTEIN MLP1-LIKE"/>
    <property type="match status" value="1"/>
</dbReference>
<feature type="coiled-coil region" evidence="1">
    <location>
        <begin position="872"/>
        <end position="988"/>
    </location>
</feature>
<dbReference type="EMBL" id="JABFUD020000023">
    <property type="protein sequence ID" value="KAI5060955.1"/>
    <property type="molecule type" value="Genomic_DNA"/>
</dbReference>
<dbReference type="PANTHER" id="PTHR47270:SF3">
    <property type="entry name" value="HYPOTETICAL PROTEIN"/>
    <property type="match status" value="1"/>
</dbReference>
<feature type="region of interest" description="Disordered" evidence="2">
    <location>
        <begin position="231"/>
        <end position="273"/>
    </location>
</feature>
<keyword evidence="1" id="KW-0175">Coiled coil</keyword>
<feature type="compositionally biased region" description="Polar residues" evidence="2">
    <location>
        <begin position="231"/>
        <end position="254"/>
    </location>
</feature>
<feature type="compositionally biased region" description="Basic and acidic residues" evidence="2">
    <location>
        <begin position="121"/>
        <end position="130"/>
    </location>
</feature>
<feature type="region of interest" description="Disordered" evidence="2">
    <location>
        <begin position="412"/>
        <end position="435"/>
    </location>
</feature>
<feature type="coiled-coil region" evidence="1">
    <location>
        <begin position="792"/>
        <end position="833"/>
    </location>
</feature>
<keyword evidence="5" id="KW-1185">Reference proteome</keyword>
<name>A0A9D4Z4J4_ADICA</name>